<name>A0A1H3UEJ0_9ACTN</name>
<dbReference type="STRING" id="137265.SAMN05421684_7124"/>
<evidence type="ECO:0000259" key="5">
    <source>
        <dbReference type="PROSITE" id="PS51725"/>
    </source>
</evidence>
<gene>
    <name evidence="6" type="ORF">SAMN05421684_7124</name>
</gene>
<dbReference type="Pfam" id="PF03992">
    <property type="entry name" value="ABM"/>
    <property type="match status" value="2"/>
</dbReference>
<feature type="domain" description="ABM" evidence="5">
    <location>
        <begin position="108"/>
        <end position="199"/>
    </location>
</feature>
<dbReference type="EMBL" id="FNQB01000004">
    <property type="protein sequence ID" value="SDZ60844.1"/>
    <property type="molecule type" value="Genomic_DNA"/>
</dbReference>
<keyword evidence="3" id="KW-0285">Flavoprotein</keyword>
<dbReference type="InterPro" id="IPR036188">
    <property type="entry name" value="FAD/NAD-bd_sf"/>
</dbReference>
<dbReference type="OrthoDB" id="3647401at2"/>
<keyword evidence="4" id="KW-0274">FAD</keyword>
<evidence type="ECO:0000256" key="3">
    <source>
        <dbReference type="ARBA" id="ARBA00022630"/>
    </source>
</evidence>
<proteinExistence type="inferred from homology"/>
<dbReference type="Gene3D" id="3.40.30.120">
    <property type="match status" value="1"/>
</dbReference>
<evidence type="ECO:0000313" key="7">
    <source>
        <dbReference type="Proteomes" id="UP000199632"/>
    </source>
</evidence>
<dbReference type="PRINTS" id="PR00420">
    <property type="entry name" value="RNGMNOXGNASE"/>
</dbReference>
<comment type="similarity">
    <text evidence="2">Belongs to the PheA/TfdB FAD monooxygenase family.</text>
</comment>
<dbReference type="Proteomes" id="UP000199632">
    <property type="component" value="Unassembled WGS sequence"/>
</dbReference>
<dbReference type="GO" id="GO:0071949">
    <property type="term" value="F:FAD binding"/>
    <property type="evidence" value="ECO:0007669"/>
    <property type="project" value="InterPro"/>
</dbReference>
<dbReference type="PANTHER" id="PTHR43004:SF19">
    <property type="entry name" value="BINDING MONOOXYGENASE, PUTATIVE (JCVI)-RELATED"/>
    <property type="match status" value="1"/>
</dbReference>
<dbReference type="InterPro" id="IPR002938">
    <property type="entry name" value="FAD-bd"/>
</dbReference>
<dbReference type="SUPFAM" id="SSF52833">
    <property type="entry name" value="Thioredoxin-like"/>
    <property type="match status" value="1"/>
</dbReference>
<dbReference type="AlphaFoldDB" id="A0A1H3UEJ0"/>
<dbReference type="Pfam" id="PF01494">
    <property type="entry name" value="FAD_binding_3"/>
    <property type="match status" value="1"/>
</dbReference>
<reference evidence="7" key="1">
    <citation type="submission" date="2016-10" db="EMBL/GenBank/DDBJ databases">
        <authorList>
            <person name="Varghese N."/>
            <person name="Submissions S."/>
        </authorList>
    </citation>
    <scope>NUCLEOTIDE SEQUENCE [LARGE SCALE GENOMIC DNA]</scope>
    <source>
        <strain evidence="7">DSM 44718</strain>
    </source>
</reference>
<dbReference type="InterPro" id="IPR007138">
    <property type="entry name" value="ABM_dom"/>
</dbReference>
<dbReference type="SUPFAM" id="SSF51905">
    <property type="entry name" value="FAD/NAD(P)-binding domain"/>
    <property type="match status" value="1"/>
</dbReference>
<accession>A0A1H3UEJ0</accession>
<evidence type="ECO:0000256" key="2">
    <source>
        <dbReference type="ARBA" id="ARBA00007801"/>
    </source>
</evidence>
<evidence type="ECO:0000256" key="1">
    <source>
        <dbReference type="ARBA" id="ARBA00001974"/>
    </source>
</evidence>
<sequence>MPDEGPVRTILRMRAREGCVEAFEAAWRVAAEEISRTQGSLRQELIRDADDPQTFLIVSDWRDQEALDAFGPSAAREQLTAALRDLRESGEKNTYEVLSTVVGRGPGIRVRVTVTVPQGEEAAYEKAYRKVAERMRGTPGHVREELLREPGTGTYHIFAEWLDEASFEAWTDDQSHLDQTAPLIQYICENFERATYHIVARPQESPQPGGGVVQAAPRPQPVARVEPVAAKPAAPSAERSTVDSSTDVLVVGAGPAGLTAAIELARRGVPCRLVEKRPDAAGTADKAIGVQCRTMEIWENLGIVREAMDAGIWLHGQTVFVNGRQTHQVDWDLPDLPYAHVGLPQYETENILTKCLAGHGVRVERGTELKEFTQDADGVTAYLVGADGRAETVRAQYLVGADGAHSTVRQKLGLTFEGGMGMFPQLFMLGDVDLDWSMPEGHLLRFIHVEDDEMKGMLVCVPLKGRNRYRVATLAPPRLQAEIGSNPIPPGFQAEYDPPSLADIQVVLDELAPEPTTASNLRWSSIFRIKHGIVDRYRQGRAFVVGDAAHLHPPAGGQGMNTGIQDAWNLGWKLALACGGDAAPALLDSYEAERRPAGKAIVDRAVKIAFTDEMDMDDEREQFLLEMQMTLSYAGSPLVGAHGDAFDGGPQPGDRAPDAHDLRRFGVGHPTRLFELTRGTAHTLLVHADGATPQDEYAGFDKLAEKVRGFVNIYVLASPDADVPAGLDVPVLRDASGTFRAAYGLRGTGAYLIRPDGHVGFRTSPVAAEALDAHLAGIFALGGTDSFHQGGNA</sequence>
<dbReference type="InterPro" id="IPR011008">
    <property type="entry name" value="Dimeric_a/b-barrel"/>
</dbReference>
<dbReference type="RefSeq" id="WP_090801850.1">
    <property type="nucleotide sequence ID" value="NZ_BOND01000005.1"/>
</dbReference>
<dbReference type="Gene3D" id="3.30.70.2450">
    <property type="match status" value="1"/>
</dbReference>
<feature type="domain" description="ABM" evidence="5">
    <location>
        <begin position="7"/>
        <end position="97"/>
    </location>
</feature>
<dbReference type="PANTHER" id="PTHR43004">
    <property type="entry name" value="TRK SYSTEM POTASSIUM UPTAKE PROTEIN"/>
    <property type="match status" value="1"/>
</dbReference>
<evidence type="ECO:0000256" key="4">
    <source>
        <dbReference type="ARBA" id="ARBA00022827"/>
    </source>
</evidence>
<evidence type="ECO:0000313" key="6">
    <source>
        <dbReference type="EMBL" id="SDZ60844.1"/>
    </source>
</evidence>
<dbReference type="InterPro" id="IPR050641">
    <property type="entry name" value="RIFMO-like"/>
</dbReference>
<dbReference type="Pfam" id="PF21274">
    <property type="entry name" value="Rng_hyd_C"/>
    <property type="match status" value="1"/>
</dbReference>
<dbReference type="InterPro" id="IPR036249">
    <property type="entry name" value="Thioredoxin-like_sf"/>
</dbReference>
<dbReference type="SUPFAM" id="SSF54909">
    <property type="entry name" value="Dimeric alpha+beta barrel"/>
    <property type="match status" value="2"/>
</dbReference>
<keyword evidence="7" id="KW-1185">Reference proteome</keyword>
<dbReference type="GO" id="GO:0016709">
    <property type="term" value="F:oxidoreductase activity, acting on paired donors, with incorporation or reduction of molecular oxygen, NAD(P)H as one donor, and incorporation of one atom of oxygen"/>
    <property type="evidence" value="ECO:0007669"/>
    <property type="project" value="UniProtKB-ARBA"/>
</dbReference>
<organism evidence="6 7">
    <name type="scientific">Asanoa ishikariensis</name>
    <dbReference type="NCBI Taxonomy" id="137265"/>
    <lineage>
        <taxon>Bacteria</taxon>
        <taxon>Bacillati</taxon>
        <taxon>Actinomycetota</taxon>
        <taxon>Actinomycetes</taxon>
        <taxon>Micromonosporales</taxon>
        <taxon>Micromonosporaceae</taxon>
        <taxon>Asanoa</taxon>
    </lineage>
</organism>
<dbReference type="PROSITE" id="PS51725">
    <property type="entry name" value="ABM"/>
    <property type="match status" value="2"/>
</dbReference>
<dbReference type="Gene3D" id="3.50.50.60">
    <property type="entry name" value="FAD/NAD(P)-binding domain"/>
    <property type="match status" value="1"/>
</dbReference>
<dbReference type="Gene3D" id="3.30.70.100">
    <property type="match status" value="2"/>
</dbReference>
<protein>
    <submittedName>
        <fullName evidence="6">2-polyprenyl-6-methoxyphenol hydroxylase</fullName>
    </submittedName>
</protein>
<comment type="cofactor">
    <cofactor evidence="1">
        <name>FAD</name>
        <dbReference type="ChEBI" id="CHEBI:57692"/>
    </cofactor>
</comment>